<gene>
    <name evidence="5" type="ORF">LCGC14_0322590</name>
</gene>
<evidence type="ECO:0000256" key="3">
    <source>
        <dbReference type="ARBA" id="ARBA00023125"/>
    </source>
</evidence>
<dbReference type="GO" id="GO:0015074">
    <property type="term" value="P:DNA integration"/>
    <property type="evidence" value="ECO:0007669"/>
    <property type="project" value="UniProtKB-KW"/>
</dbReference>
<reference evidence="5" key="1">
    <citation type="journal article" date="2015" name="Nature">
        <title>Complex archaea that bridge the gap between prokaryotes and eukaryotes.</title>
        <authorList>
            <person name="Spang A."/>
            <person name="Saw J.H."/>
            <person name="Jorgensen S.L."/>
            <person name="Zaremba-Niedzwiedzka K."/>
            <person name="Martijn J."/>
            <person name="Lind A.E."/>
            <person name="van Eijk R."/>
            <person name="Schleper C."/>
            <person name="Guy L."/>
            <person name="Ettema T.J."/>
        </authorList>
    </citation>
    <scope>NUCLEOTIDE SEQUENCE</scope>
</reference>
<evidence type="ECO:0000256" key="1">
    <source>
        <dbReference type="ARBA" id="ARBA00008857"/>
    </source>
</evidence>
<dbReference type="InterPro" id="IPR025166">
    <property type="entry name" value="Integrase_DNA_bind_dom"/>
</dbReference>
<dbReference type="InterPro" id="IPR010998">
    <property type="entry name" value="Integrase_recombinase_N"/>
</dbReference>
<accession>A0A0F9TPD2</accession>
<comment type="caution">
    <text evidence="5">The sequence shown here is derived from an EMBL/GenBank/DDBJ whole genome shotgun (WGS) entry which is preliminary data.</text>
</comment>
<dbReference type="InterPro" id="IPR038488">
    <property type="entry name" value="Integrase_DNA-bd_sf"/>
</dbReference>
<dbReference type="AlphaFoldDB" id="A0A0F9TPD2"/>
<evidence type="ECO:0000313" key="5">
    <source>
        <dbReference type="EMBL" id="KKN81194.1"/>
    </source>
</evidence>
<dbReference type="InterPro" id="IPR050808">
    <property type="entry name" value="Phage_Integrase"/>
</dbReference>
<name>A0A0F9TPD2_9ZZZZ</name>
<dbReference type="PANTHER" id="PTHR30629">
    <property type="entry name" value="PROPHAGE INTEGRASE"/>
    <property type="match status" value="1"/>
</dbReference>
<sequence>MKRTEIKRRPLSDTALNNLEPEAGVYREQDGQGLYFKVKPDGKKAWELRYKRSDGKWSWLGLGIYPSVSGLRARELADRHRKNISDGKDPIVQKKQAKAALQNIADSNFKNLALDWFEARKYRWGQSHQKRVLGALELHVFPSMGAREGLKKTS</sequence>
<proteinExistence type="inferred from homology"/>
<dbReference type="Gene3D" id="3.30.160.390">
    <property type="entry name" value="Integrase, DNA-binding domain"/>
    <property type="match status" value="1"/>
</dbReference>
<comment type="similarity">
    <text evidence="1">Belongs to the 'phage' integrase family.</text>
</comment>
<dbReference type="EMBL" id="LAZR01000219">
    <property type="protein sequence ID" value="KKN81194.1"/>
    <property type="molecule type" value="Genomic_DNA"/>
</dbReference>
<evidence type="ECO:0000256" key="2">
    <source>
        <dbReference type="ARBA" id="ARBA00022908"/>
    </source>
</evidence>
<evidence type="ECO:0000259" key="4">
    <source>
        <dbReference type="Pfam" id="PF13356"/>
    </source>
</evidence>
<protein>
    <recommendedName>
        <fullName evidence="4">Integrase DNA-binding domain-containing protein</fullName>
    </recommendedName>
</protein>
<keyword evidence="2" id="KW-0229">DNA integration</keyword>
<feature type="domain" description="Integrase DNA-binding" evidence="4">
    <location>
        <begin position="11"/>
        <end position="97"/>
    </location>
</feature>
<dbReference type="PANTHER" id="PTHR30629:SF2">
    <property type="entry name" value="PROPHAGE INTEGRASE INTS-RELATED"/>
    <property type="match status" value="1"/>
</dbReference>
<keyword evidence="3" id="KW-0238">DNA-binding</keyword>
<organism evidence="5">
    <name type="scientific">marine sediment metagenome</name>
    <dbReference type="NCBI Taxonomy" id="412755"/>
    <lineage>
        <taxon>unclassified sequences</taxon>
        <taxon>metagenomes</taxon>
        <taxon>ecological metagenomes</taxon>
    </lineage>
</organism>
<dbReference type="Pfam" id="PF13356">
    <property type="entry name" value="Arm-DNA-bind_3"/>
    <property type="match status" value="1"/>
</dbReference>
<dbReference type="Gene3D" id="1.10.150.130">
    <property type="match status" value="1"/>
</dbReference>
<dbReference type="GO" id="GO:0003677">
    <property type="term" value="F:DNA binding"/>
    <property type="evidence" value="ECO:0007669"/>
    <property type="project" value="UniProtKB-KW"/>
</dbReference>